<dbReference type="Proteomes" id="UP000290985">
    <property type="component" value="Chromosome"/>
</dbReference>
<dbReference type="PANTHER" id="PTHR31760">
    <property type="entry name" value="S-ADENOSYL-L-METHIONINE-DEPENDENT METHYLTRANSFERASES SUPERFAMILY PROTEIN"/>
    <property type="match status" value="1"/>
</dbReference>
<evidence type="ECO:0000256" key="2">
    <source>
        <dbReference type="ARBA" id="ARBA00022552"/>
    </source>
</evidence>
<dbReference type="HAMAP" id="MF_00074">
    <property type="entry name" value="16SrRNA_methyltr_G"/>
    <property type="match status" value="1"/>
</dbReference>
<evidence type="ECO:0000313" key="7">
    <source>
        <dbReference type="EMBL" id="VEU74630.1"/>
    </source>
</evidence>
<comment type="similarity">
    <text evidence="6">Belongs to the methyltransferase superfamily. RNA methyltransferase RsmG family.</text>
</comment>
<keyword evidence="2 6" id="KW-0698">rRNA processing</keyword>
<dbReference type="CDD" id="cd02440">
    <property type="entry name" value="AdoMet_MTases"/>
    <property type="match status" value="1"/>
</dbReference>
<reference evidence="7 8" key="1">
    <citation type="submission" date="2019-01" db="EMBL/GenBank/DDBJ databases">
        <authorList>
            <consortium name="Pathogen Informatics"/>
        </authorList>
    </citation>
    <scope>NUCLEOTIDE SEQUENCE [LARGE SCALE GENOMIC DNA]</scope>
    <source>
        <strain evidence="7 8">NCTC10181</strain>
    </source>
</reference>
<organism evidence="7 8">
    <name type="scientific">Mycoplasmopsis citelli</name>
    <dbReference type="NCBI Taxonomy" id="171281"/>
    <lineage>
        <taxon>Bacteria</taxon>
        <taxon>Bacillati</taxon>
        <taxon>Mycoplasmatota</taxon>
        <taxon>Mycoplasmoidales</taxon>
        <taxon>Metamycoplasmataceae</taxon>
        <taxon>Mycoplasmopsis</taxon>
    </lineage>
</organism>
<dbReference type="InterPro" id="IPR029063">
    <property type="entry name" value="SAM-dependent_MTases_sf"/>
</dbReference>
<feature type="binding site" evidence="6">
    <location>
        <position position="77"/>
    </location>
    <ligand>
        <name>S-adenosyl-L-methionine</name>
        <dbReference type="ChEBI" id="CHEBI:59789"/>
    </ligand>
</feature>
<evidence type="ECO:0000256" key="6">
    <source>
        <dbReference type="HAMAP-Rule" id="MF_00074"/>
    </source>
</evidence>
<comment type="subcellular location">
    <subcellularLocation>
        <location evidence="6">Cytoplasm</location>
    </subcellularLocation>
</comment>
<feature type="binding site" evidence="6">
    <location>
        <begin position="123"/>
        <end position="124"/>
    </location>
    <ligand>
        <name>S-adenosyl-L-methionine</name>
        <dbReference type="ChEBI" id="CHEBI:59789"/>
    </ligand>
</feature>
<feature type="binding site" evidence="6">
    <location>
        <position position="138"/>
    </location>
    <ligand>
        <name>S-adenosyl-L-methionine</name>
        <dbReference type="ChEBI" id="CHEBI:59789"/>
    </ligand>
</feature>
<evidence type="ECO:0000256" key="3">
    <source>
        <dbReference type="ARBA" id="ARBA00022603"/>
    </source>
</evidence>
<dbReference type="AlphaFoldDB" id="A0A449B208"/>
<keyword evidence="5 6" id="KW-0949">S-adenosyl-L-methionine</keyword>
<dbReference type="NCBIfam" id="TIGR00138">
    <property type="entry name" value="rsmG_gidB"/>
    <property type="match status" value="1"/>
</dbReference>
<dbReference type="OrthoDB" id="9808773at2"/>
<dbReference type="GO" id="GO:0070043">
    <property type="term" value="F:rRNA (guanine-N7-)-methyltransferase activity"/>
    <property type="evidence" value="ECO:0007669"/>
    <property type="project" value="UniProtKB-UniRule"/>
</dbReference>
<accession>A0A449B208</accession>
<keyword evidence="3 6" id="KW-0489">Methyltransferase</keyword>
<evidence type="ECO:0000313" key="8">
    <source>
        <dbReference type="Proteomes" id="UP000290985"/>
    </source>
</evidence>
<keyword evidence="1 6" id="KW-0963">Cytoplasm</keyword>
<comment type="caution">
    <text evidence="6">Lacks conserved residue(s) required for the propagation of feature annotation.</text>
</comment>
<evidence type="ECO:0000256" key="4">
    <source>
        <dbReference type="ARBA" id="ARBA00022679"/>
    </source>
</evidence>
<proteinExistence type="inferred from homology"/>
<gene>
    <name evidence="7" type="primary">gidB1</name>
    <name evidence="6" type="synonym">rsmG</name>
    <name evidence="7" type="ORF">NCTC10181_00486</name>
</gene>
<evidence type="ECO:0000256" key="5">
    <source>
        <dbReference type="ARBA" id="ARBA00022691"/>
    </source>
</evidence>
<dbReference type="EC" id="2.1.1.-" evidence="6"/>
<dbReference type="Gene3D" id="3.40.50.150">
    <property type="entry name" value="Vaccinia Virus protein VP39"/>
    <property type="match status" value="1"/>
</dbReference>
<keyword evidence="8" id="KW-1185">Reference proteome</keyword>
<protein>
    <recommendedName>
        <fullName evidence="6">Ribosomal RNA small subunit methyltransferase G</fullName>
        <ecNumber evidence="6">2.1.1.-</ecNumber>
    </recommendedName>
    <alternativeName>
        <fullName evidence="6">16S rRNA 7-methylguanosine methyltransferase</fullName>
        <shortName evidence="6">16S rRNA m7G methyltransferase</shortName>
    </alternativeName>
</protein>
<feature type="binding site" evidence="6">
    <location>
        <position position="72"/>
    </location>
    <ligand>
        <name>S-adenosyl-L-methionine</name>
        <dbReference type="ChEBI" id="CHEBI:59789"/>
    </ligand>
</feature>
<dbReference type="InterPro" id="IPR003682">
    <property type="entry name" value="rRNA_ssu_MeTfrase_G"/>
</dbReference>
<evidence type="ECO:0000256" key="1">
    <source>
        <dbReference type="ARBA" id="ARBA00022490"/>
    </source>
</evidence>
<dbReference type="PANTHER" id="PTHR31760:SF0">
    <property type="entry name" value="S-ADENOSYL-L-METHIONINE-DEPENDENT METHYLTRANSFERASES SUPERFAMILY PROTEIN"/>
    <property type="match status" value="1"/>
</dbReference>
<dbReference type="RefSeq" id="WP_129725441.1">
    <property type="nucleotide sequence ID" value="NZ_LR215036.1"/>
</dbReference>
<name>A0A449B208_9BACT</name>
<dbReference type="EMBL" id="LR215036">
    <property type="protein sequence ID" value="VEU74630.1"/>
    <property type="molecule type" value="Genomic_DNA"/>
</dbReference>
<dbReference type="KEGG" id="mcit:NCTC10181_00486"/>
<dbReference type="GO" id="GO:0005829">
    <property type="term" value="C:cytosol"/>
    <property type="evidence" value="ECO:0007669"/>
    <property type="project" value="TreeGrafter"/>
</dbReference>
<dbReference type="Pfam" id="PF02527">
    <property type="entry name" value="GidB"/>
    <property type="match status" value="1"/>
</dbReference>
<keyword evidence="4 6" id="KW-0808">Transferase</keyword>
<dbReference type="SUPFAM" id="SSF53335">
    <property type="entry name" value="S-adenosyl-L-methionine-dependent methyltransferases"/>
    <property type="match status" value="1"/>
</dbReference>
<comment type="function">
    <text evidence="6">Specifically methylates the N7 position of a guanine in 16S rRNA.</text>
</comment>
<dbReference type="PIRSF" id="PIRSF003078">
    <property type="entry name" value="GidB"/>
    <property type="match status" value="1"/>
</dbReference>
<sequence length="228" mass="26373">MLNRELTEQLCKQNNWDFEKLSEYVELIEQQNQVMNLTGFSGDKLWEEGIYESLIFMNSIVNQQDNEILDIGAGVGFPSMPYAIVNQHKKFTIYEPLQKRVNFLNLVIENLNLQNVEVLKIRAEEVFNKNLFDIVTARAVGNVATMLMCGFHLVKLNGKMSLIKGQKYQEELLHASGILKQLTTEVNIFQLKQISSDKQNNVVEIIKKRSTPKQFPYKWKDIARLSKS</sequence>